<dbReference type="InterPro" id="IPR007541">
    <property type="entry name" value="Uncharacterised_BSP"/>
</dbReference>
<dbReference type="HOGENOM" id="CLU_093072_0_0_10"/>
<dbReference type="EMBL" id="CM001403">
    <property type="protein sequence ID" value="EHQ30487.1"/>
    <property type="molecule type" value="Genomic_DNA"/>
</dbReference>
<dbReference type="AlphaFoldDB" id="H1Y801"/>
<dbReference type="Proteomes" id="UP000002774">
    <property type="component" value="Chromosome"/>
</dbReference>
<dbReference type="PANTHER" id="PTHR33321">
    <property type="match status" value="1"/>
</dbReference>
<dbReference type="OrthoDB" id="211588at2"/>
<dbReference type="Pfam" id="PF04450">
    <property type="entry name" value="BSP"/>
    <property type="match status" value="1"/>
</dbReference>
<evidence type="ECO:0000313" key="3">
    <source>
        <dbReference type="Proteomes" id="UP000002774"/>
    </source>
</evidence>
<keyword evidence="1" id="KW-0732">Signal</keyword>
<proteinExistence type="predicted"/>
<keyword evidence="3" id="KW-1185">Reference proteome</keyword>
<name>H1Y801_9SPHI</name>
<evidence type="ECO:0000256" key="1">
    <source>
        <dbReference type="SAM" id="SignalP"/>
    </source>
</evidence>
<dbReference type="eggNOG" id="ENOG502ZBFG">
    <property type="taxonomic scope" value="Bacteria"/>
</dbReference>
<feature type="chain" id="PRO_5003558269" evidence="1">
    <location>
        <begin position="22"/>
        <end position="230"/>
    </location>
</feature>
<reference evidence="2" key="1">
    <citation type="submission" date="2011-09" db="EMBL/GenBank/DDBJ databases">
        <title>The permanent draft genome of Mucilaginibacter paludis DSM 18603.</title>
        <authorList>
            <consortium name="US DOE Joint Genome Institute (JGI-PGF)"/>
            <person name="Lucas S."/>
            <person name="Han J."/>
            <person name="Lapidus A."/>
            <person name="Bruce D."/>
            <person name="Goodwin L."/>
            <person name="Pitluck S."/>
            <person name="Peters L."/>
            <person name="Kyrpides N."/>
            <person name="Mavromatis K."/>
            <person name="Ivanova N."/>
            <person name="Mikhailova N."/>
            <person name="Held B."/>
            <person name="Detter J.C."/>
            <person name="Tapia R."/>
            <person name="Han C."/>
            <person name="Land M."/>
            <person name="Hauser L."/>
            <person name="Markowitz V."/>
            <person name="Cheng J.-F."/>
            <person name="Hugenholtz P."/>
            <person name="Woyke T."/>
            <person name="Wu D."/>
            <person name="Tindall B."/>
            <person name="Brambilla E."/>
            <person name="Klenk H.-P."/>
            <person name="Eisen J.A."/>
        </authorList>
    </citation>
    <scope>NUCLEOTIDE SEQUENCE [LARGE SCALE GENOMIC DNA]</scope>
    <source>
        <strain evidence="2">DSM 18603</strain>
    </source>
</reference>
<dbReference type="STRING" id="714943.Mucpa_6434"/>
<feature type="signal peptide" evidence="1">
    <location>
        <begin position="1"/>
        <end position="21"/>
    </location>
</feature>
<protein>
    <submittedName>
        <fullName evidence="2">Basic Secretory Protein</fullName>
    </submittedName>
</protein>
<sequence length="230" mass="26587">MKKIILLLLLLSPALKSLAQANHTSPMVPEETRKNEDGLSLIFFSNDTDFSPLIKKKLQDAFFEVYPREMKRFNVSAPMKVVFQIDTAYKGVAETSNATVRFNPAWFRQHPEDIDVVTHEVMHIVQNYGDNKVPGWLTEGIADYGRYKFGVNNKRSGWKLPDYQQGQKYTDAYQITARFLVWLEKNKRPTIVNELNEAMRSGTYTPALWQKLTGKNVDELWKEYDDKMGA</sequence>
<accession>H1Y801</accession>
<dbReference type="PANTHER" id="PTHR33321:SF12">
    <property type="entry name" value="PLANT BASIC SECRETORY PROTEIN (BSP) FAMILY PROTEIN"/>
    <property type="match status" value="1"/>
</dbReference>
<gene>
    <name evidence="2" type="ORF">Mucpa_6434</name>
</gene>
<evidence type="ECO:0000313" key="2">
    <source>
        <dbReference type="EMBL" id="EHQ30487.1"/>
    </source>
</evidence>
<dbReference type="RefSeq" id="WP_008512262.1">
    <property type="nucleotide sequence ID" value="NZ_CM001403.1"/>
</dbReference>
<organism evidence="2 3">
    <name type="scientific">Mucilaginibacter paludis DSM 18603</name>
    <dbReference type="NCBI Taxonomy" id="714943"/>
    <lineage>
        <taxon>Bacteria</taxon>
        <taxon>Pseudomonadati</taxon>
        <taxon>Bacteroidota</taxon>
        <taxon>Sphingobacteriia</taxon>
        <taxon>Sphingobacteriales</taxon>
        <taxon>Sphingobacteriaceae</taxon>
        <taxon>Mucilaginibacter</taxon>
    </lineage>
</organism>